<dbReference type="InterPro" id="IPR023214">
    <property type="entry name" value="HAD_sf"/>
</dbReference>
<dbReference type="InterPro" id="IPR036412">
    <property type="entry name" value="HAD-like_sf"/>
</dbReference>
<dbReference type="SUPFAM" id="SSF56784">
    <property type="entry name" value="HAD-like"/>
    <property type="match status" value="1"/>
</dbReference>
<name>A0AAE1D0F2_9GAST</name>
<dbReference type="InterPro" id="IPR023198">
    <property type="entry name" value="PGP-like_dom2"/>
</dbReference>
<proteinExistence type="predicted"/>
<reference evidence="2" key="1">
    <citation type="journal article" date="2023" name="G3 (Bethesda)">
        <title>A reference genome for the long-term kleptoplast-retaining sea slug Elysia crispata morphotype clarki.</title>
        <authorList>
            <person name="Eastman K.E."/>
            <person name="Pendleton A.L."/>
            <person name="Shaikh M.A."/>
            <person name="Suttiyut T."/>
            <person name="Ogas R."/>
            <person name="Tomko P."/>
            <person name="Gavelis G."/>
            <person name="Widhalm J.R."/>
            <person name="Wisecaver J.H."/>
        </authorList>
    </citation>
    <scope>NUCLEOTIDE SEQUENCE</scope>
    <source>
        <strain evidence="2">ECLA1</strain>
    </source>
</reference>
<evidence type="ECO:0000313" key="2">
    <source>
        <dbReference type="EMBL" id="KAK3749024.1"/>
    </source>
</evidence>
<dbReference type="PANTHER" id="PTHR47829">
    <property type="entry name" value="HYDROLASE, PUTATIVE (AFU_ORTHOLOGUE AFUA_1G12880)-RELATED"/>
    <property type="match status" value="1"/>
</dbReference>
<evidence type="ECO:0000256" key="1">
    <source>
        <dbReference type="SAM" id="MobiDB-lite"/>
    </source>
</evidence>
<keyword evidence="3" id="KW-1185">Reference proteome</keyword>
<dbReference type="Proteomes" id="UP001283361">
    <property type="component" value="Unassembled WGS sequence"/>
</dbReference>
<sequence>MGGVFLPDPFQQFKDFETLMGLPYGIVSKVLVKGWVDGPWGRMMTGQMTVPEFARVFCQLLSKEIDREIQEDTVVAFMSSYGNAQAYPEMLAAARSVRAEGLRTALLTNNCYLDEGRTRTLLPLERSLFDVVNSPSQAVAELSRILDIPLNNQPSSTDTHSIMSNWGSELVIGVKAAASKLACSENSDNLSMKKFEPTQSYTEAAISPKKAKQSQGSSGKSCT</sequence>
<dbReference type="Gene3D" id="3.40.50.1000">
    <property type="entry name" value="HAD superfamily/HAD-like"/>
    <property type="match status" value="1"/>
</dbReference>
<comment type="caution">
    <text evidence="2">The sequence shown here is derived from an EMBL/GenBank/DDBJ whole genome shotgun (WGS) entry which is preliminary data.</text>
</comment>
<feature type="compositionally biased region" description="Low complexity" evidence="1">
    <location>
        <begin position="213"/>
        <end position="223"/>
    </location>
</feature>
<gene>
    <name evidence="2" type="ORF">RRG08_056931</name>
</gene>
<feature type="region of interest" description="Disordered" evidence="1">
    <location>
        <begin position="201"/>
        <end position="223"/>
    </location>
</feature>
<dbReference type="InterPro" id="IPR052898">
    <property type="entry name" value="ACAD10-like"/>
</dbReference>
<dbReference type="Gene3D" id="1.10.150.240">
    <property type="entry name" value="Putative phosphatase, domain 2"/>
    <property type="match status" value="1"/>
</dbReference>
<evidence type="ECO:0000313" key="3">
    <source>
        <dbReference type="Proteomes" id="UP001283361"/>
    </source>
</evidence>
<dbReference type="AlphaFoldDB" id="A0AAE1D0F2"/>
<protein>
    <submittedName>
        <fullName evidence="2">Uncharacterized protein</fullName>
    </submittedName>
</protein>
<accession>A0AAE1D0F2</accession>
<organism evidence="2 3">
    <name type="scientific">Elysia crispata</name>
    <name type="common">lettuce slug</name>
    <dbReference type="NCBI Taxonomy" id="231223"/>
    <lineage>
        <taxon>Eukaryota</taxon>
        <taxon>Metazoa</taxon>
        <taxon>Spiralia</taxon>
        <taxon>Lophotrochozoa</taxon>
        <taxon>Mollusca</taxon>
        <taxon>Gastropoda</taxon>
        <taxon>Heterobranchia</taxon>
        <taxon>Euthyneura</taxon>
        <taxon>Panpulmonata</taxon>
        <taxon>Sacoglossa</taxon>
        <taxon>Placobranchoidea</taxon>
        <taxon>Plakobranchidae</taxon>
        <taxon>Elysia</taxon>
    </lineage>
</organism>
<dbReference type="PANTHER" id="PTHR47829:SF3">
    <property type="entry name" value="AMINOGLYCOSIDE PHOSPHOTRANSFERASE DOMAIN-CONTAINING PROTEIN"/>
    <property type="match status" value="1"/>
</dbReference>
<dbReference type="EMBL" id="JAWDGP010005965">
    <property type="protein sequence ID" value="KAK3749024.1"/>
    <property type="molecule type" value="Genomic_DNA"/>
</dbReference>